<dbReference type="InterPro" id="IPR022794">
    <property type="entry name" value="Bul1_C"/>
</dbReference>
<proteinExistence type="predicted"/>
<feature type="domain" description="CTD kinase subunit gamma Ctk3 C-terminal" evidence="4">
    <location>
        <begin position="1"/>
        <end position="63"/>
    </location>
</feature>
<dbReference type="InterPro" id="IPR007519">
    <property type="entry name" value="Bul1_N"/>
</dbReference>
<reference evidence="5 6" key="1">
    <citation type="submission" date="2020-11" db="EMBL/GenBank/DDBJ databases">
        <title>Kefir isolates.</title>
        <authorList>
            <person name="Marcisauskas S."/>
            <person name="Kim Y."/>
            <person name="Blasche S."/>
        </authorList>
    </citation>
    <scope>NUCLEOTIDE SEQUENCE [LARGE SCALE GENOMIC DNA]</scope>
    <source>
        <strain evidence="5 6">OG2</strain>
    </source>
</reference>
<feature type="domain" description="Bul1 C-terminal" evidence="3">
    <location>
        <begin position="837"/>
        <end position="1103"/>
    </location>
</feature>
<evidence type="ECO:0000256" key="1">
    <source>
        <dbReference type="SAM" id="MobiDB-lite"/>
    </source>
</evidence>
<dbReference type="Pfam" id="PF04426">
    <property type="entry name" value="Bul1_C"/>
    <property type="match status" value="1"/>
</dbReference>
<dbReference type="Pfam" id="PF04425">
    <property type="entry name" value="Bul1_N"/>
    <property type="match status" value="1"/>
</dbReference>
<dbReference type="PANTHER" id="PTHR31904">
    <property type="entry name" value="BYPASS OF STOP CODON PROTEIN 5-RELATED"/>
    <property type="match status" value="1"/>
</dbReference>
<feature type="compositionally biased region" description="Polar residues" evidence="1">
    <location>
        <begin position="179"/>
        <end position="200"/>
    </location>
</feature>
<name>A0A9P7BAM7_MAUEX</name>
<keyword evidence="6" id="KW-1185">Reference proteome</keyword>
<dbReference type="OrthoDB" id="2283785at2759"/>
<feature type="compositionally biased region" description="Polar residues" evidence="1">
    <location>
        <begin position="87"/>
        <end position="96"/>
    </location>
</feature>
<feature type="region of interest" description="Disordered" evidence="1">
    <location>
        <begin position="81"/>
        <end position="208"/>
    </location>
</feature>
<accession>A0A9P7BAM7</accession>
<dbReference type="Proteomes" id="UP000750334">
    <property type="component" value="Unassembled WGS sequence"/>
</dbReference>
<feature type="compositionally biased region" description="Polar residues" evidence="1">
    <location>
        <begin position="739"/>
        <end position="748"/>
    </location>
</feature>
<dbReference type="InterPro" id="IPR039634">
    <property type="entry name" value="Bul1-like"/>
</dbReference>
<feature type="compositionally biased region" description="Low complexity" evidence="1">
    <location>
        <begin position="115"/>
        <end position="130"/>
    </location>
</feature>
<evidence type="ECO:0000259" key="2">
    <source>
        <dbReference type="Pfam" id="PF04425"/>
    </source>
</evidence>
<evidence type="ECO:0000313" key="6">
    <source>
        <dbReference type="Proteomes" id="UP000750334"/>
    </source>
</evidence>
<comment type="caution">
    <text evidence="5">The sequence shown here is derived from an EMBL/GenBank/DDBJ whole genome shotgun (WGS) entry which is preliminary data.</text>
</comment>
<dbReference type="InterPro" id="IPR024637">
    <property type="entry name" value="Ctk3_C"/>
</dbReference>
<organism evidence="5 6">
    <name type="scientific">Maudiozyma exigua</name>
    <name type="common">Yeast</name>
    <name type="synonym">Kazachstania exigua</name>
    <dbReference type="NCBI Taxonomy" id="34358"/>
    <lineage>
        <taxon>Eukaryota</taxon>
        <taxon>Fungi</taxon>
        <taxon>Dikarya</taxon>
        <taxon>Ascomycota</taxon>
        <taxon>Saccharomycotina</taxon>
        <taxon>Saccharomycetes</taxon>
        <taxon>Saccharomycetales</taxon>
        <taxon>Saccharomycetaceae</taxon>
        <taxon>Maudiozyma</taxon>
    </lineage>
</organism>
<dbReference type="EMBL" id="PUHR01000027">
    <property type="protein sequence ID" value="KAG0670135.1"/>
    <property type="molecule type" value="Genomic_DNA"/>
</dbReference>
<evidence type="ECO:0000259" key="4">
    <source>
        <dbReference type="Pfam" id="PF12350"/>
    </source>
</evidence>
<dbReference type="Pfam" id="PF12350">
    <property type="entry name" value="CTK3_C"/>
    <property type="match status" value="1"/>
</dbReference>
<evidence type="ECO:0008006" key="7">
    <source>
        <dbReference type="Google" id="ProtNLM"/>
    </source>
</evidence>
<feature type="region of interest" description="Disordered" evidence="1">
    <location>
        <begin position="739"/>
        <end position="760"/>
    </location>
</feature>
<feature type="domain" description="Bul1 N-terminal" evidence="2">
    <location>
        <begin position="219"/>
        <end position="634"/>
    </location>
</feature>
<evidence type="ECO:0000313" key="5">
    <source>
        <dbReference type="EMBL" id="KAG0670135.1"/>
    </source>
</evidence>
<dbReference type="AlphaFoldDB" id="A0A9P7BAM7"/>
<sequence>MELDRDRHKKLKEQNWQVKRSLTVDDTANRETNLNIPANEMLFSTEFDQLWDNTMPFNSTDARFARDIQMIAIERSRNPLRRPVLHSNPTESNILNHSRRNLLRRDPDGAENETSSNSLRPSKSLSSPNLHKLGRSELSHGTGSTIKDRPLPQYEAGFYFPNHSSDTLNEEEENDDLIGSSNSTNNDNLQSSSTNNNDKNTLGPAFNRRRRDPNLIHYENDESLLVDVLPSFDMYNVLHRHIPQGNVDPDRHDFPPTYEEESRHTLEPPVEAHSHDNSISSNHHHLPNHTIDTNVHQESIDIHDLRPLNTLRYNISNNIPFEDDLNDADNIVIDKVYSLPKLATPIEIEIHITKNAPKPDIKVPDESILKEYTSGDIIHGYCTIHNKSANRLKFEMFYVTLEGYISIIDRQQGKRTVKRFLRMVDLSASWSYTNIDLSSGIDIKVGETDKEDGAIIGLNNSRILEPNMKYKKIFMFKLPTQLLDVSCKHEQYSHCLLPPSFGIDKFKDRGKYAGIRINSVLGCGHLGSKGSPILTRDLSDDDISINYTIDARIVGKDPKSHKLNIMKEREYNLRVMPFEFGSSLKTDSKASKKQLKDLERLIQERLDALAKIMKKVENNEQICNSDIHVDDLSGNFDNNDELDSHDILRRKMDQLHINNRLDDTRNIYELSDFKCLAPTQNSVETEISYKYKSKSKLKTKSKNKSSGKSNGFFSGFITSASSSLSLTAISSSSAELKNSLTPTKSANHNHAGGITKSNDHIDKIIPNNDSSKSIPSGSNSNVSLSTPIITSPPLTSSSQNEKSGLLVISANIPVRSIPYWSPSIIRKANKMENKNRHDQENWARLAQLVSENERDILKKLPIKITCIESNNSIPHDPPPIQSITTQLVVITGRSDFSIPIKLSVDMLADEKKLTNIKKTFHSYREQVNNYQTRFQEKRDKINELYNLGTSSNNKKLLHFKDFVSDQIKSDIESLSNIEVRCDILNEIFKKQPSSTTQTLHSPVRHIDGTISPERRRDIIMSSPIHNNTEENSAIGRGWSQVGSQEYERFVMADLEMTRDIGETLIPSFESCLCCRFYAIRVNIKFDSHIGSASLDIPINVKKMNI</sequence>
<evidence type="ECO:0000259" key="3">
    <source>
        <dbReference type="Pfam" id="PF04426"/>
    </source>
</evidence>
<dbReference type="PANTHER" id="PTHR31904:SF1">
    <property type="entry name" value="BYPASS OF STOP CODON PROTEIN 5-RELATED"/>
    <property type="match status" value="1"/>
</dbReference>
<feature type="compositionally biased region" description="Basic and acidic residues" evidence="1">
    <location>
        <begin position="248"/>
        <end position="276"/>
    </location>
</feature>
<feature type="region of interest" description="Disordered" evidence="1">
    <location>
        <begin position="244"/>
        <end position="277"/>
    </location>
</feature>
<protein>
    <recommendedName>
        <fullName evidence="7">Bul1 N-terminal domain-containing protein</fullName>
    </recommendedName>
</protein>
<gene>
    <name evidence="5" type="ORF">C6P45_002777</name>
</gene>